<reference evidence="2" key="1">
    <citation type="journal article" date="2023" name="Mol. Ecol. Resour.">
        <title>Chromosome-level genome assembly of a triploid poplar Populus alba 'Berolinensis'.</title>
        <authorList>
            <person name="Chen S."/>
            <person name="Yu Y."/>
            <person name="Wang X."/>
            <person name="Wang S."/>
            <person name="Zhang T."/>
            <person name="Zhou Y."/>
            <person name="He R."/>
            <person name="Meng N."/>
            <person name="Wang Y."/>
            <person name="Liu W."/>
            <person name="Liu Z."/>
            <person name="Liu J."/>
            <person name="Guo Q."/>
            <person name="Huang H."/>
            <person name="Sederoff R.R."/>
            <person name="Wang G."/>
            <person name="Qu G."/>
            <person name="Chen S."/>
        </authorList>
    </citation>
    <scope>NUCLEOTIDE SEQUENCE</scope>
    <source>
        <strain evidence="2">SC-2020</strain>
    </source>
</reference>
<dbReference type="AlphaFoldDB" id="A0AAD6R9W0"/>
<keyword evidence="3" id="KW-1185">Reference proteome</keyword>
<name>A0AAD6R9W0_9ROSI</name>
<gene>
    <name evidence="2" type="ORF">NC653_009774</name>
</gene>
<evidence type="ECO:0000256" key="1">
    <source>
        <dbReference type="SAM" id="MobiDB-lite"/>
    </source>
</evidence>
<sequence length="122" mass="13815">MEPHVNILEAKAHWFKTQGMTWQVTWSWPYGYADVVGQPDPFCRHRARKEHGARKACWCAWAVWTSARLAACGHAGCQFFAGFSPVNSSGRPLHDGGGANQRKLKQRRTAKRLERGKDEAFC</sequence>
<feature type="region of interest" description="Disordered" evidence="1">
    <location>
        <begin position="90"/>
        <end position="110"/>
    </location>
</feature>
<evidence type="ECO:0000313" key="3">
    <source>
        <dbReference type="Proteomes" id="UP001164929"/>
    </source>
</evidence>
<comment type="caution">
    <text evidence="2">The sequence shown here is derived from an EMBL/GenBank/DDBJ whole genome shotgun (WGS) entry which is preliminary data.</text>
</comment>
<organism evidence="2 3">
    <name type="scientific">Populus alba x Populus x berolinensis</name>
    <dbReference type="NCBI Taxonomy" id="444605"/>
    <lineage>
        <taxon>Eukaryota</taxon>
        <taxon>Viridiplantae</taxon>
        <taxon>Streptophyta</taxon>
        <taxon>Embryophyta</taxon>
        <taxon>Tracheophyta</taxon>
        <taxon>Spermatophyta</taxon>
        <taxon>Magnoliopsida</taxon>
        <taxon>eudicotyledons</taxon>
        <taxon>Gunneridae</taxon>
        <taxon>Pentapetalae</taxon>
        <taxon>rosids</taxon>
        <taxon>fabids</taxon>
        <taxon>Malpighiales</taxon>
        <taxon>Salicaceae</taxon>
        <taxon>Saliceae</taxon>
        <taxon>Populus</taxon>
    </lineage>
</organism>
<dbReference type="EMBL" id="JAQIZT010000003">
    <property type="protein sequence ID" value="KAJ7005059.1"/>
    <property type="molecule type" value="Genomic_DNA"/>
</dbReference>
<dbReference type="Proteomes" id="UP001164929">
    <property type="component" value="Chromosome 3"/>
</dbReference>
<evidence type="ECO:0000313" key="2">
    <source>
        <dbReference type="EMBL" id="KAJ7005059.1"/>
    </source>
</evidence>
<proteinExistence type="predicted"/>
<accession>A0AAD6R9W0</accession>
<protein>
    <submittedName>
        <fullName evidence="2">Uncharacterized protein</fullName>
    </submittedName>
</protein>